<reference evidence="1 2" key="1">
    <citation type="submission" date="2024-01" db="EMBL/GenBank/DDBJ databases">
        <title>A draft genome for a cacao thread blight-causing isolate of Paramarasmius palmivorus.</title>
        <authorList>
            <person name="Baruah I.K."/>
            <person name="Bukari Y."/>
            <person name="Amoako-Attah I."/>
            <person name="Meinhardt L.W."/>
            <person name="Bailey B.A."/>
            <person name="Cohen S.P."/>
        </authorList>
    </citation>
    <scope>NUCLEOTIDE SEQUENCE [LARGE SCALE GENOMIC DNA]</scope>
    <source>
        <strain evidence="1 2">GH-12</strain>
    </source>
</reference>
<dbReference type="AlphaFoldDB" id="A0AAW0B2G7"/>
<evidence type="ECO:0000313" key="1">
    <source>
        <dbReference type="EMBL" id="KAK7019421.1"/>
    </source>
</evidence>
<comment type="caution">
    <text evidence="1">The sequence shown here is derived from an EMBL/GenBank/DDBJ whole genome shotgun (WGS) entry which is preliminary data.</text>
</comment>
<accession>A0AAW0B2G7</accession>
<sequence>MSNKIQRKKARRKGFQRFTKLFAGNTSEAAALRLEFEDPASPDQTSSLFAPTVLRFTRKAYPTSPPAHRIISDYLSWFNKLPARERPAAISESIANRQRAASSRAWQRYNIVKDVLLNPDDPLTIRRAREIYSSISTYVATSYIKENEYPKRHRWIYDSKSAGRKWRQHITKGDLPDKRNKRKPMHFVKEKELRFDVKPEESAKFVDGDGNLVMLVIRNFCLSEELLKWADDVANRNVGDRKSIRLEDAGSIVMAGWSAGARSAPQFHWVRNLLKKTAETEAHKLAREGASAFALMWNMCRGILPAVVIEDIERFIETSGIHRMDVGEDGSGPTGQYTVPIDGGWATFRNAAMAPPCGVFARNYARQVESTACVH</sequence>
<keyword evidence="2" id="KW-1185">Reference proteome</keyword>
<evidence type="ECO:0000313" key="2">
    <source>
        <dbReference type="Proteomes" id="UP001383192"/>
    </source>
</evidence>
<gene>
    <name evidence="1" type="ORF">VNI00_018076</name>
</gene>
<organism evidence="1 2">
    <name type="scientific">Paramarasmius palmivorus</name>
    <dbReference type="NCBI Taxonomy" id="297713"/>
    <lineage>
        <taxon>Eukaryota</taxon>
        <taxon>Fungi</taxon>
        <taxon>Dikarya</taxon>
        <taxon>Basidiomycota</taxon>
        <taxon>Agaricomycotina</taxon>
        <taxon>Agaricomycetes</taxon>
        <taxon>Agaricomycetidae</taxon>
        <taxon>Agaricales</taxon>
        <taxon>Marasmiineae</taxon>
        <taxon>Marasmiaceae</taxon>
        <taxon>Paramarasmius</taxon>
    </lineage>
</organism>
<protein>
    <submittedName>
        <fullName evidence="1">Uncharacterized protein</fullName>
    </submittedName>
</protein>
<name>A0AAW0B2G7_9AGAR</name>
<dbReference type="EMBL" id="JAYKXP010000208">
    <property type="protein sequence ID" value="KAK7019421.1"/>
    <property type="molecule type" value="Genomic_DNA"/>
</dbReference>
<dbReference type="Proteomes" id="UP001383192">
    <property type="component" value="Unassembled WGS sequence"/>
</dbReference>
<proteinExistence type="predicted"/>